<proteinExistence type="inferred from homology"/>
<dbReference type="AlphaFoldDB" id="A0A0E4GAG7"/>
<accession>A0A0E4GAG7</accession>
<evidence type="ECO:0000256" key="1">
    <source>
        <dbReference type="ARBA" id="ARBA00001966"/>
    </source>
</evidence>
<sequence length="386" mass="43587">MNSSLMEQITAGREMNLMEIKQRKENEGQSVVGMYCGFCPRELILAGGAIPVMLCGTSDQPIASAEQDLPRNLCPLIKSSYGFAITDTCPFFHFSDLVIGETTCDGKKKMFEILQQKKPMHIMQLPKMPERPSSLTMWYSEIVLLREVLQEHLGTTITDEAILEAIHLTNEEARTLRELYELNFNRPALISGLDLLNVSFQTMFAADRWKTMGQIQQLTTEIRDKALSGYHVGNTDSPRILLAGCPVGLGSEKVVALVEELGGIVVTMQNCNGYGGNLLYIDEEDTRDPILLLAEKYLSIPCSIMSPNPERLRILKEMIFDFQIDGVIDLSWQACHTFNVESYHIERLVKDQLELPFLHIETDYSISDRESLKVRIEAFLEMINPA</sequence>
<dbReference type="RefSeq" id="WP_046496697.1">
    <property type="nucleotide sequence ID" value="NZ_CGIH01000025.1"/>
</dbReference>
<protein>
    <submittedName>
        <fullName evidence="4">2-hydroxyglutaryl-CoA dehydratase, D-component</fullName>
    </submittedName>
</protein>
<keyword evidence="3" id="KW-0411">Iron-sulfur</keyword>
<dbReference type="GO" id="GO:0051536">
    <property type="term" value="F:iron-sulfur cluster binding"/>
    <property type="evidence" value="ECO:0007669"/>
    <property type="project" value="UniProtKB-KW"/>
</dbReference>
<keyword evidence="3" id="KW-0479">Metal-binding</keyword>
<dbReference type="Gene3D" id="3.40.50.11890">
    <property type="match status" value="1"/>
</dbReference>
<organism evidence="4 5">
    <name type="scientific">Syntrophomonas zehnderi OL-4</name>
    <dbReference type="NCBI Taxonomy" id="690567"/>
    <lineage>
        <taxon>Bacteria</taxon>
        <taxon>Bacillati</taxon>
        <taxon>Bacillota</taxon>
        <taxon>Clostridia</taxon>
        <taxon>Eubacteriales</taxon>
        <taxon>Syntrophomonadaceae</taxon>
        <taxon>Syntrophomonas</taxon>
    </lineage>
</organism>
<comment type="similarity">
    <text evidence="2">Belongs to the FldB/FldC dehydratase alpha/beta subunit family.</text>
</comment>
<dbReference type="Gene3D" id="1.20.1270.370">
    <property type="match status" value="1"/>
</dbReference>
<name>A0A0E4GAG7_9FIRM</name>
<dbReference type="EMBL" id="CGIH01000025">
    <property type="protein sequence ID" value="CFX46409.1"/>
    <property type="molecule type" value="Genomic_DNA"/>
</dbReference>
<dbReference type="STRING" id="690567.1268"/>
<dbReference type="InterPro" id="IPR010327">
    <property type="entry name" value="FldB/FldC_alpha/beta"/>
</dbReference>
<keyword evidence="5" id="KW-1185">Reference proteome</keyword>
<dbReference type="PANTHER" id="PTHR30548:SF6">
    <property type="entry name" value="DEHYDRATASE SUBUNIT YJIM-RELATED"/>
    <property type="match status" value="1"/>
</dbReference>
<dbReference type="PANTHER" id="PTHR30548">
    <property type="entry name" value="2-HYDROXYGLUTARYL-COA DEHYDRATASE, D-COMPONENT-RELATED"/>
    <property type="match status" value="1"/>
</dbReference>
<dbReference type="Pfam" id="PF06050">
    <property type="entry name" value="HGD-D"/>
    <property type="match status" value="1"/>
</dbReference>
<gene>
    <name evidence="4" type="ORF">1268</name>
</gene>
<dbReference type="InterPro" id="IPR047678">
    <property type="entry name" value="YjiM-like"/>
</dbReference>
<dbReference type="Gene3D" id="3.40.50.11900">
    <property type="match status" value="1"/>
</dbReference>
<keyword evidence="3" id="KW-0408">Iron</keyword>
<reference evidence="4 5" key="1">
    <citation type="submission" date="2015-03" db="EMBL/GenBank/DDBJ databases">
        <authorList>
            <person name="Murphy D."/>
        </authorList>
    </citation>
    <scope>NUCLEOTIDE SEQUENCE [LARGE SCALE GENOMIC DNA]</scope>
    <source>
        <strain evidence="4 5">OL-4</strain>
    </source>
</reference>
<evidence type="ECO:0000313" key="5">
    <source>
        <dbReference type="Proteomes" id="UP000045545"/>
    </source>
</evidence>
<dbReference type="Proteomes" id="UP000045545">
    <property type="component" value="Unassembled WGS sequence"/>
</dbReference>
<comment type="cofactor">
    <cofactor evidence="1">
        <name>[4Fe-4S] cluster</name>
        <dbReference type="ChEBI" id="CHEBI:49883"/>
    </cofactor>
</comment>
<dbReference type="OrthoDB" id="9810278at2"/>
<evidence type="ECO:0000313" key="4">
    <source>
        <dbReference type="EMBL" id="CFX46409.1"/>
    </source>
</evidence>
<evidence type="ECO:0000256" key="2">
    <source>
        <dbReference type="ARBA" id="ARBA00005806"/>
    </source>
</evidence>
<dbReference type="GO" id="GO:0016836">
    <property type="term" value="F:hydro-lyase activity"/>
    <property type="evidence" value="ECO:0007669"/>
    <property type="project" value="UniProtKB-ARBA"/>
</dbReference>
<evidence type="ECO:0000256" key="3">
    <source>
        <dbReference type="ARBA" id="ARBA00023014"/>
    </source>
</evidence>
<dbReference type="NCBIfam" id="NF040772">
    <property type="entry name" value="double_cubane"/>
    <property type="match status" value="1"/>
</dbReference>